<feature type="transmembrane region" description="Helical" evidence="6">
    <location>
        <begin position="176"/>
        <end position="196"/>
    </location>
</feature>
<dbReference type="InterPro" id="IPR002797">
    <property type="entry name" value="Polysacc_synth"/>
</dbReference>
<dbReference type="AlphaFoldDB" id="A0A1N6V5R7"/>
<feature type="transmembrane region" description="Helical" evidence="6">
    <location>
        <begin position="457"/>
        <end position="475"/>
    </location>
</feature>
<dbReference type="GO" id="GO:0005886">
    <property type="term" value="C:plasma membrane"/>
    <property type="evidence" value="ECO:0007669"/>
    <property type="project" value="UniProtKB-SubCell"/>
</dbReference>
<evidence type="ECO:0000256" key="1">
    <source>
        <dbReference type="ARBA" id="ARBA00004651"/>
    </source>
</evidence>
<dbReference type="InterPro" id="IPR050833">
    <property type="entry name" value="Poly_Biosynth_Transport"/>
</dbReference>
<dbReference type="PANTHER" id="PTHR30250:SF31">
    <property type="entry name" value="INNER MEMBRANE PROTEIN YGHQ"/>
    <property type="match status" value="1"/>
</dbReference>
<gene>
    <name evidence="7" type="ORF">SAMN05421858_0222</name>
</gene>
<evidence type="ECO:0000256" key="6">
    <source>
        <dbReference type="SAM" id="Phobius"/>
    </source>
</evidence>
<feature type="transmembrane region" description="Helical" evidence="6">
    <location>
        <begin position="432"/>
        <end position="451"/>
    </location>
</feature>
<name>A0A1N6V5R7_9EURY</name>
<dbReference type="OrthoDB" id="112053at2157"/>
<reference evidence="8" key="1">
    <citation type="submission" date="2017-01" db="EMBL/GenBank/DDBJ databases">
        <authorList>
            <person name="Varghese N."/>
            <person name="Submissions S."/>
        </authorList>
    </citation>
    <scope>NUCLEOTIDE SEQUENCE [LARGE SCALE GENOMIC DNA]</scope>
    <source>
        <strain evidence="8">CGMCC 1.7737</strain>
    </source>
</reference>
<dbReference type="RefSeq" id="WP_076427231.1">
    <property type="nucleotide sequence ID" value="NZ_FTNO01000001.1"/>
</dbReference>
<dbReference type="PANTHER" id="PTHR30250">
    <property type="entry name" value="PST FAMILY PREDICTED COLANIC ACID TRANSPORTER"/>
    <property type="match status" value="1"/>
</dbReference>
<feature type="transmembrane region" description="Helical" evidence="6">
    <location>
        <begin position="393"/>
        <end position="411"/>
    </location>
</feature>
<comment type="subcellular location">
    <subcellularLocation>
        <location evidence="1">Cell membrane</location>
        <topology evidence="1">Multi-pass membrane protein</topology>
    </subcellularLocation>
</comment>
<proteinExistence type="predicted"/>
<feature type="transmembrane region" description="Helical" evidence="6">
    <location>
        <begin position="368"/>
        <end position="387"/>
    </location>
</feature>
<protein>
    <submittedName>
        <fullName evidence="7">Membrane protein involved in the export of O-antigen and teichoic acid</fullName>
    </submittedName>
</protein>
<dbReference type="EMBL" id="FTNO01000001">
    <property type="protein sequence ID" value="SIQ73157.1"/>
    <property type="molecule type" value="Genomic_DNA"/>
</dbReference>
<organism evidence="7 8">
    <name type="scientific">Haladaptatus litoreus</name>
    <dbReference type="NCBI Taxonomy" id="553468"/>
    <lineage>
        <taxon>Archaea</taxon>
        <taxon>Methanobacteriati</taxon>
        <taxon>Methanobacteriota</taxon>
        <taxon>Stenosarchaea group</taxon>
        <taxon>Halobacteria</taxon>
        <taxon>Halobacteriales</taxon>
        <taxon>Haladaptataceae</taxon>
        <taxon>Haladaptatus</taxon>
    </lineage>
</organism>
<evidence type="ECO:0000256" key="3">
    <source>
        <dbReference type="ARBA" id="ARBA00022692"/>
    </source>
</evidence>
<sequence>MSEADGISLSRETLGGTAAQFTMAAIGFAGTVIFARWLGPATFGGVYLLFAVAKIADRPMNGWSLAAKKRLSESDSLRPPAFGAQLLFNVLWVALAVLAVVLAGDALRAYTGLALAPVLLVLLLATESTYETIESLVQGRGRISAATWNDTLRSILTLPLQLWFVALPGIAGAGMVYGLAVASALTLPIIALFVSARPAIPSRAFLRSLGDYARYSIPTSVLGTTYDRLDVLLLGFLLGSASAGFYEVAWKLTLPAVFVADIAGRGLMATVSARHARGEADSGNESGNRNGRGIGRDVSNTISYAGILAVPIFFGSLALSESLVVTVYGPDFRSAAPLLIGLAGYRVVRSQSGPLMQAINGLDRPDVAMRLSAVAVAVNLVLGVLLTLRLGPIGVVIATIVAETLVYLGGLHVLRQTVLGLAPISRPMVEQVGAGLAMFAVVSTARASVSVQSWVDLSVLVSVGGVVYVGLLLAVSPGVRHTLEEAVRESFPSL</sequence>
<evidence type="ECO:0000313" key="7">
    <source>
        <dbReference type="EMBL" id="SIQ73157.1"/>
    </source>
</evidence>
<feature type="transmembrane region" description="Helical" evidence="6">
    <location>
        <begin position="302"/>
        <end position="320"/>
    </location>
</feature>
<dbReference type="Pfam" id="PF01943">
    <property type="entry name" value="Polysacc_synt"/>
    <property type="match status" value="1"/>
</dbReference>
<keyword evidence="5 6" id="KW-0472">Membrane</keyword>
<keyword evidence="4 6" id="KW-1133">Transmembrane helix</keyword>
<dbReference type="Proteomes" id="UP000186914">
    <property type="component" value="Unassembled WGS sequence"/>
</dbReference>
<feature type="transmembrane region" description="Helical" evidence="6">
    <location>
        <begin position="77"/>
        <end position="103"/>
    </location>
</feature>
<feature type="transmembrane region" description="Helical" evidence="6">
    <location>
        <begin position="109"/>
        <end position="130"/>
    </location>
</feature>
<keyword evidence="8" id="KW-1185">Reference proteome</keyword>
<evidence type="ECO:0000256" key="5">
    <source>
        <dbReference type="ARBA" id="ARBA00023136"/>
    </source>
</evidence>
<evidence type="ECO:0000256" key="2">
    <source>
        <dbReference type="ARBA" id="ARBA00022475"/>
    </source>
</evidence>
<keyword evidence="2" id="KW-1003">Cell membrane</keyword>
<evidence type="ECO:0000313" key="8">
    <source>
        <dbReference type="Proteomes" id="UP000186914"/>
    </source>
</evidence>
<evidence type="ECO:0000256" key="4">
    <source>
        <dbReference type="ARBA" id="ARBA00022989"/>
    </source>
</evidence>
<keyword evidence="3 6" id="KW-0812">Transmembrane</keyword>
<accession>A0A1N6V5R7</accession>